<feature type="transmembrane region" description="Helical" evidence="12">
    <location>
        <begin position="178"/>
        <end position="198"/>
    </location>
</feature>
<evidence type="ECO:0000256" key="10">
    <source>
        <dbReference type="ARBA" id="ARBA00023136"/>
    </source>
</evidence>
<evidence type="ECO:0000256" key="4">
    <source>
        <dbReference type="ARBA" id="ARBA00022617"/>
    </source>
</evidence>
<dbReference type="InterPro" id="IPR006593">
    <property type="entry name" value="Cyt_b561/ferric_Rdtase_TM"/>
</dbReference>
<evidence type="ECO:0000259" key="13">
    <source>
        <dbReference type="PROSITE" id="PS50939"/>
    </source>
</evidence>
<keyword evidence="8 12" id="KW-1133">Transmembrane helix</keyword>
<feature type="compositionally biased region" description="Basic and acidic residues" evidence="11">
    <location>
        <begin position="406"/>
        <end position="418"/>
    </location>
</feature>
<feature type="compositionally biased region" description="Basic and acidic residues" evidence="11">
    <location>
        <begin position="445"/>
        <end position="454"/>
    </location>
</feature>
<feature type="transmembrane region" description="Helical" evidence="12">
    <location>
        <begin position="66"/>
        <end position="91"/>
    </location>
</feature>
<keyword evidence="3" id="KW-0813">Transport</keyword>
<feature type="region of interest" description="Disordered" evidence="11">
    <location>
        <begin position="289"/>
        <end position="381"/>
    </location>
</feature>
<feature type="domain" description="Cytochrome b561" evidence="13">
    <location>
        <begin position="31"/>
        <end position="229"/>
    </location>
</feature>
<feature type="compositionally biased region" description="Polar residues" evidence="11">
    <location>
        <begin position="622"/>
        <end position="650"/>
    </location>
</feature>
<dbReference type="PROSITE" id="PS50939">
    <property type="entry name" value="CYTOCHROME_B561"/>
    <property type="match status" value="1"/>
</dbReference>
<feature type="region of interest" description="Disordered" evidence="11">
    <location>
        <begin position="512"/>
        <end position="587"/>
    </location>
</feature>
<evidence type="ECO:0000313" key="15">
    <source>
        <dbReference type="Proteomes" id="UP000503462"/>
    </source>
</evidence>
<evidence type="ECO:0000256" key="12">
    <source>
        <dbReference type="SAM" id="Phobius"/>
    </source>
</evidence>
<name>A0A6H0XQN5_9PEZI</name>
<evidence type="ECO:0000256" key="11">
    <source>
        <dbReference type="SAM" id="MobiDB-lite"/>
    </source>
</evidence>
<feature type="region of interest" description="Disordered" evidence="11">
    <location>
        <begin position="402"/>
        <end position="480"/>
    </location>
</feature>
<dbReference type="Gene3D" id="1.20.120.1770">
    <property type="match status" value="1"/>
</dbReference>
<evidence type="ECO:0000256" key="7">
    <source>
        <dbReference type="ARBA" id="ARBA00022982"/>
    </source>
</evidence>
<dbReference type="OrthoDB" id="19261at2759"/>
<keyword evidence="7" id="KW-0249">Electron transport</keyword>
<protein>
    <recommendedName>
        <fullName evidence="13">Cytochrome b561 domain-containing protein</fullName>
    </recommendedName>
</protein>
<keyword evidence="5 12" id="KW-0812">Transmembrane</keyword>
<gene>
    <name evidence="14" type="ORF">AMS68_002462</name>
</gene>
<keyword evidence="6" id="KW-0479">Metal-binding</keyword>
<feature type="transmembrane region" description="Helical" evidence="12">
    <location>
        <begin position="136"/>
        <end position="154"/>
    </location>
</feature>
<evidence type="ECO:0000256" key="6">
    <source>
        <dbReference type="ARBA" id="ARBA00022723"/>
    </source>
</evidence>
<proteinExistence type="predicted"/>
<dbReference type="EMBL" id="CP051140">
    <property type="protein sequence ID" value="QIW96944.1"/>
    <property type="molecule type" value="Genomic_DNA"/>
</dbReference>
<reference evidence="14 15" key="1">
    <citation type="journal article" date="2016" name="Sci. Rep.">
        <title>Peltaster fructicola genome reveals evolution from an invasive phytopathogen to an ectophytic parasite.</title>
        <authorList>
            <person name="Xu C."/>
            <person name="Chen H."/>
            <person name="Gleason M.L."/>
            <person name="Xu J.R."/>
            <person name="Liu H."/>
            <person name="Zhang R."/>
            <person name="Sun G."/>
        </authorList>
    </citation>
    <scope>NUCLEOTIDE SEQUENCE [LARGE SCALE GENOMIC DNA]</scope>
    <source>
        <strain evidence="14 15">LNHT1506</strain>
    </source>
</reference>
<feature type="region of interest" description="Disordered" evidence="11">
    <location>
        <begin position="612"/>
        <end position="688"/>
    </location>
</feature>
<evidence type="ECO:0000313" key="14">
    <source>
        <dbReference type="EMBL" id="QIW96944.1"/>
    </source>
</evidence>
<feature type="region of interest" description="Disordered" evidence="11">
    <location>
        <begin position="252"/>
        <end position="272"/>
    </location>
</feature>
<dbReference type="Proteomes" id="UP000503462">
    <property type="component" value="Chromosome 2"/>
</dbReference>
<keyword evidence="4" id="KW-0349">Heme</keyword>
<keyword evidence="15" id="KW-1185">Reference proteome</keyword>
<dbReference type="PANTHER" id="PTHR15422">
    <property type="entry name" value="OS05G0565100 PROTEIN"/>
    <property type="match status" value="1"/>
</dbReference>
<accession>A0A6H0XQN5</accession>
<evidence type="ECO:0000256" key="3">
    <source>
        <dbReference type="ARBA" id="ARBA00022448"/>
    </source>
</evidence>
<dbReference type="GO" id="GO:0020037">
    <property type="term" value="F:heme binding"/>
    <property type="evidence" value="ECO:0007669"/>
    <property type="project" value="TreeGrafter"/>
</dbReference>
<evidence type="ECO:0000256" key="8">
    <source>
        <dbReference type="ARBA" id="ARBA00022989"/>
    </source>
</evidence>
<feature type="transmembrane region" description="Helical" evidence="12">
    <location>
        <begin position="204"/>
        <end position="222"/>
    </location>
</feature>
<evidence type="ECO:0000256" key="2">
    <source>
        <dbReference type="ARBA" id="ARBA00004141"/>
    </source>
</evidence>
<evidence type="ECO:0000256" key="1">
    <source>
        <dbReference type="ARBA" id="ARBA00001970"/>
    </source>
</evidence>
<feature type="compositionally biased region" description="Pro residues" evidence="11">
    <location>
        <begin position="652"/>
        <end position="671"/>
    </location>
</feature>
<dbReference type="PANTHER" id="PTHR15422:SF24">
    <property type="entry name" value="DOMON RELATED DOMAIN-CONTAINING PROTEIN"/>
    <property type="match status" value="1"/>
</dbReference>
<dbReference type="Pfam" id="PF03188">
    <property type="entry name" value="Cytochrom_B561"/>
    <property type="match status" value="1"/>
</dbReference>
<dbReference type="GO" id="GO:0140575">
    <property type="term" value="F:transmembrane monodehydroascorbate reductase activity"/>
    <property type="evidence" value="ECO:0007669"/>
    <property type="project" value="InterPro"/>
</dbReference>
<feature type="compositionally biased region" description="Basic and acidic residues" evidence="11">
    <location>
        <begin position="260"/>
        <end position="270"/>
    </location>
</feature>
<feature type="transmembrane region" description="Helical" evidence="12">
    <location>
        <begin position="272"/>
        <end position="289"/>
    </location>
</feature>
<keyword evidence="10 12" id="KW-0472">Membrane</keyword>
<feature type="compositionally biased region" description="Basic and acidic residues" evidence="11">
    <location>
        <begin position="786"/>
        <end position="797"/>
    </location>
</feature>
<sequence length="934" mass="102979">MSDTDGLSAPGGSIYSSSTMYVGDGTWDSDRNSFLLPNLMGLNFDTMQYNGMGNRFRDLPQYQSLILGHGVMAAIVFIVIVPAAIFTAKYGHWDRQNSYKLHVYLQVLTVFLTTVVLILGWFAVGPERSLTNPHHGIGVAIYVLVLFQFIYGWLMSNRERKRKVIPTKIPLRVWLHKLLGRSIALLGFAQVALGLTLYGSPKALFVLYAIAGFILIFAYLALDYYYKDRIDGPPPPRPGNAGTDYYSDYDSYVSGTHATQDPRRRNENRSHWGRNLLAGAGALGVYEAYKHRRDRRRQEREDGRVNTVGRYDTPGRQRPPPPGNSIITPVTPSRPPPGRRPDDMPPHTPYGSHRPYDQHRLSPQSWENDEKYSPPPKNTWRNRILGAGAGIAAVEGARRLFGRRRKTEDDQYAEDYRPPHGGNHNAISQADVSRVDAGHAPYSPDDSRRRHDLPEGASTMTPTHPPRDHRPNDTHGTDAEYDEESFFDDRPHTLRDSIAVFGALGGFQNWMSQRKHRREQSRVNRLSAQDEANADRYNRRTSMNYPRPSDGRRPSMSETVMTGTTQDPAQRPSTDARPDVHHPPLPFAAGAIPATAVAGGALGAIRHDHADSRHDVVDSRHNLQQSQHNPQDSRHNLQNSRQDITAQNTYVLPPPPPGPAPGALARPPPVPGSAHMPAGAVDPDPSRLLASNTAANEASAYGRTHTAEAGAAGLAAGMLAGRAGRTQSESPSRLQSRERLQRPSEVVASSSGATDIHPPPGTANSPPISLKLKMHNDSGGHVTLRRLNEEEAAAERAARRRDRRQRPRRDSSLSSGIEEGPPSQRYRRQGGMVPSASQPIGFVPPPPPMSSAAGSARRDSELNLPPLQGSSPPVNRPYPPPSGSGMINPVGSPGPYTTDAGTDVSAFDENRRRRRAERARQQRQAGQVNRVEFE</sequence>
<feature type="compositionally biased region" description="Basic residues" evidence="11">
    <location>
        <begin position="798"/>
        <end position="807"/>
    </location>
</feature>
<feature type="transmembrane region" description="Helical" evidence="12">
    <location>
        <begin position="103"/>
        <end position="124"/>
    </location>
</feature>
<feature type="region of interest" description="Disordered" evidence="11">
    <location>
        <begin position="721"/>
        <end position="934"/>
    </location>
</feature>
<dbReference type="SMART" id="SM00665">
    <property type="entry name" value="B561"/>
    <property type="match status" value="1"/>
</dbReference>
<organism evidence="14 15">
    <name type="scientific">Peltaster fructicola</name>
    <dbReference type="NCBI Taxonomy" id="286661"/>
    <lineage>
        <taxon>Eukaryota</taxon>
        <taxon>Fungi</taxon>
        <taxon>Dikarya</taxon>
        <taxon>Ascomycota</taxon>
        <taxon>Pezizomycotina</taxon>
        <taxon>Dothideomycetes</taxon>
        <taxon>Dothideomycetes incertae sedis</taxon>
        <taxon>Peltaster</taxon>
    </lineage>
</organism>
<feature type="compositionally biased region" description="Basic and acidic residues" evidence="11">
    <location>
        <begin position="612"/>
        <end position="621"/>
    </location>
</feature>
<dbReference type="GO" id="GO:0046872">
    <property type="term" value="F:metal ion binding"/>
    <property type="evidence" value="ECO:0007669"/>
    <property type="project" value="UniProtKB-KW"/>
</dbReference>
<evidence type="ECO:0000256" key="9">
    <source>
        <dbReference type="ARBA" id="ARBA00023004"/>
    </source>
</evidence>
<feature type="compositionally biased region" description="Basic and acidic residues" evidence="11">
    <location>
        <begin position="465"/>
        <end position="478"/>
    </location>
</feature>
<dbReference type="AlphaFoldDB" id="A0A6H0XQN5"/>
<evidence type="ECO:0000256" key="5">
    <source>
        <dbReference type="ARBA" id="ARBA00022692"/>
    </source>
</evidence>
<dbReference type="InterPro" id="IPR045150">
    <property type="entry name" value="CYB561D1/2"/>
</dbReference>
<comment type="cofactor">
    <cofactor evidence="1">
        <name>heme b</name>
        <dbReference type="ChEBI" id="CHEBI:60344"/>
    </cofactor>
</comment>
<dbReference type="CDD" id="cd08760">
    <property type="entry name" value="Cyt_b561_FRRS1_like"/>
    <property type="match status" value="1"/>
</dbReference>
<comment type="subcellular location">
    <subcellularLocation>
        <location evidence="2">Membrane</location>
        <topology evidence="2">Multi-pass membrane protein</topology>
    </subcellularLocation>
</comment>
<keyword evidence="9" id="KW-0408">Iron</keyword>
<feature type="compositionally biased region" description="Polar residues" evidence="11">
    <location>
        <begin position="556"/>
        <end position="573"/>
    </location>
</feature>
<dbReference type="GO" id="GO:0016020">
    <property type="term" value="C:membrane"/>
    <property type="evidence" value="ECO:0007669"/>
    <property type="project" value="UniProtKB-SubCell"/>
</dbReference>